<dbReference type="GO" id="GO:0140359">
    <property type="term" value="F:ABC-type transporter activity"/>
    <property type="evidence" value="ECO:0007669"/>
    <property type="project" value="InterPro"/>
</dbReference>
<evidence type="ECO:0000256" key="6">
    <source>
        <dbReference type="ARBA" id="ARBA00023136"/>
    </source>
</evidence>
<dbReference type="Pfam" id="PF00005">
    <property type="entry name" value="ABC_tran"/>
    <property type="match status" value="2"/>
</dbReference>
<evidence type="ECO:0000259" key="9">
    <source>
        <dbReference type="PROSITE" id="PS50929"/>
    </source>
</evidence>
<feature type="transmembrane region" description="Helical" evidence="7">
    <location>
        <begin position="195"/>
        <end position="215"/>
    </location>
</feature>
<dbReference type="PANTHER" id="PTHR24221">
    <property type="entry name" value="ATP-BINDING CASSETTE SUB-FAMILY B"/>
    <property type="match status" value="1"/>
</dbReference>
<evidence type="ECO:0000313" key="11">
    <source>
        <dbReference type="EMBL" id="KAF4325956.1"/>
    </source>
</evidence>
<comment type="caution">
    <text evidence="11">The sequence shown here is derived from an EMBL/GenBank/DDBJ whole genome shotgun (WGS) entry which is preliminary data.</text>
</comment>
<keyword evidence="2 7" id="KW-0812">Transmembrane</keyword>
<accession>A0A8J4WRI4</accession>
<dbReference type="Proteomes" id="UP000702964">
    <property type="component" value="Unassembled WGS sequence"/>
</dbReference>
<dbReference type="Gene3D" id="3.40.50.1980">
    <property type="entry name" value="Nitrogenase molybdenum iron protein domain"/>
    <property type="match status" value="2"/>
</dbReference>
<evidence type="ECO:0000256" key="5">
    <source>
        <dbReference type="ARBA" id="ARBA00022989"/>
    </source>
</evidence>
<dbReference type="InterPro" id="IPR003593">
    <property type="entry name" value="AAA+_ATPase"/>
</dbReference>
<dbReference type="PROSITE" id="PS50893">
    <property type="entry name" value="ABC_TRANSPORTER_2"/>
    <property type="match status" value="2"/>
</dbReference>
<dbReference type="InterPro" id="IPR011527">
    <property type="entry name" value="ABC1_TM_dom"/>
</dbReference>
<dbReference type="Pfam" id="PF01497">
    <property type="entry name" value="Peripla_BP_2"/>
    <property type="match status" value="1"/>
</dbReference>
<evidence type="ECO:0008006" key="13">
    <source>
        <dbReference type="Google" id="ProtNLM"/>
    </source>
</evidence>
<evidence type="ECO:0000256" key="7">
    <source>
        <dbReference type="SAM" id="Phobius"/>
    </source>
</evidence>
<dbReference type="InterPro" id="IPR002491">
    <property type="entry name" value="ABC_transptr_periplasmic_BD"/>
</dbReference>
<dbReference type="InterPro" id="IPR027417">
    <property type="entry name" value="P-loop_NTPase"/>
</dbReference>
<keyword evidence="3" id="KW-0547">Nucleotide-binding</keyword>
<sequence>MTALVGPSGGGKSTIANLLLRFWDVQEGEITIGGVPIQEMGTEKLMETVSFVFQDVHLFYDTIEENIRMGNTIASRDDVIAAARTACCHEFIERLDEGYDTKIGEGGTYLSGGEAQRIAIARALLKNAPILVLDEATAYADAENEHKIQQAEQILVIRQGTIVERGFFGKRDPGDLTNLILSDYGQVEHTISHNLAQLISAIVLPVLAFAGLLFVDWRMAVAMFVAVPLGVALLWMTDSIQARLSENHVRAKNEAASRLQEYLTGIREIKAHNMGGERFERLRRSFDELKSASIRARRIMEVQQEAPMTGTGSVQPNQAISFDRVTFGYDDELPVLKNLSFTIPPHTITALVGPSGSGKSTVTRLIACFWDVQSGSITIGGQPINRYIEELLIVDKTPVATTSADYGQQDQITPPLKDKLDANTVVLGWLGSKFSIEAVTASNPDLIILGKDFNTDQYETLSLIAPTIVLPYSYYDWRERLTFLADTFGEETKKDEFLAKYDAKSAEWKQKLESAVNGESFAVIETYPNNLVIYSNKGAAEMLYGEWGLRRTEGIPEPEGWGGKQISIEALISVNPDQLVLMENSENKMEDSKVWNNMNAVKDGKIYKISSVDNYNYSYTAMGRMELMDRLGNMILEGQK</sequence>
<feature type="domain" description="ABC transmembrane type-1" evidence="9">
    <location>
        <begin position="166"/>
        <end position="299"/>
    </location>
</feature>
<reference evidence="11" key="2">
    <citation type="submission" date="2020-02" db="EMBL/GenBank/DDBJ databases">
        <authorList>
            <person name="Studholme D.J."/>
        </authorList>
    </citation>
    <scope>NUCLEOTIDE SEQUENCE</scope>
    <source>
        <strain evidence="11">00238/432</strain>
    </source>
</reference>
<evidence type="ECO:0000313" key="12">
    <source>
        <dbReference type="Proteomes" id="UP000702964"/>
    </source>
</evidence>
<name>A0A8J4WRI4_9STRA</name>
<dbReference type="Pfam" id="PF00664">
    <property type="entry name" value="ABC_membrane"/>
    <property type="match status" value="1"/>
</dbReference>
<keyword evidence="5 7" id="KW-1133">Transmembrane helix</keyword>
<dbReference type="PANTHER" id="PTHR24221:SF397">
    <property type="entry name" value="ABC TRANSPORTER, ATP-BINDING TRANSMEMBRANE PROTEIN"/>
    <property type="match status" value="1"/>
</dbReference>
<dbReference type="GO" id="GO:0005524">
    <property type="term" value="F:ATP binding"/>
    <property type="evidence" value="ECO:0007669"/>
    <property type="project" value="UniProtKB-KW"/>
</dbReference>
<dbReference type="GO" id="GO:0016020">
    <property type="term" value="C:membrane"/>
    <property type="evidence" value="ECO:0007669"/>
    <property type="project" value="UniProtKB-SubCell"/>
</dbReference>
<reference evidence="11" key="1">
    <citation type="journal article" date="2015" name="Genom Data">
        <title>Draft genome sequences of Phytophthora kernoviae and Phytophthora ramorum lineage EU2 from Scotland.</title>
        <authorList>
            <person name="Sambles C."/>
            <person name="Schlenzig A."/>
            <person name="O'Neill P."/>
            <person name="Grant M."/>
            <person name="Studholme D.J."/>
        </authorList>
    </citation>
    <scope>NUCLEOTIDE SEQUENCE</scope>
    <source>
        <strain evidence="11">00238/432</strain>
    </source>
</reference>
<evidence type="ECO:0000256" key="2">
    <source>
        <dbReference type="ARBA" id="ARBA00022692"/>
    </source>
</evidence>
<dbReference type="SUPFAM" id="SSF53807">
    <property type="entry name" value="Helical backbone' metal receptor"/>
    <property type="match status" value="1"/>
</dbReference>
<dbReference type="PROSITE" id="PS50929">
    <property type="entry name" value="ABC_TM1F"/>
    <property type="match status" value="1"/>
</dbReference>
<dbReference type="InterPro" id="IPR003439">
    <property type="entry name" value="ABC_transporter-like_ATP-bd"/>
</dbReference>
<evidence type="ECO:0000256" key="1">
    <source>
        <dbReference type="ARBA" id="ARBA00004141"/>
    </source>
</evidence>
<evidence type="ECO:0000256" key="4">
    <source>
        <dbReference type="ARBA" id="ARBA00022840"/>
    </source>
</evidence>
<proteinExistence type="predicted"/>
<gene>
    <name evidence="11" type="ORF">G195_000212</name>
</gene>
<evidence type="ECO:0000259" key="8">
    <source>
        <dbReference type="PROSITE" id="PS50893"/>
    </source>
</evidence>
<comment type="subcellular location">
    <subcellularLocation>
        <location evidence="1">Membrane</location>
        <topology evidence="1">Multi-pass membrane protein</topology>
    </subcellularLocation>
</comment>
<dbReference type="AlphaFoldDB" id="A0A8J4WRI4"/>
<keyword evidence="6 7" id="KW-0472">Membrane</keyword>
<dbReference type="InterPro" id="IPR039421">
    <property type="entry name" value="Type_1_exporter"/>
</dbReference>
<protein>
    <recommendedName>
        <fullName evidence="13">ABC transporter domain-containing protein</fullName>
    </recommendedName>
</protein>
<dbReference type="Gene3D" id="3.40.50.300">
    <property type="entry name" value="P-loop containing nucleotide triphosphate hydrolases"/>
    <property type="match status" value="2"/>
</dbReference>
<dbReference type="GO" id="GO:0016887">
    <property type="term" value="F:ATP hydrolysis activity"/>
    <property type="evidence" value="ECO:0007669"/>
    <property type="project" value="InterPro"/>
</dbReference>
<feature type="domain" description="Fe/B12 periplasmic-binding" evidence="10">
    <location>
        <begin position="376"/>
        <end position="639"/>
    </location>
</feature>
<feature type="transmembrane region" description="Helical" evidence="7">
    <location>
        <begin position="220"/>
        <end position="237"/>
    </location>
</feature>
<evidence type="ECO:0000256" key="3">
    <source>
        <dbReference type="ARBA" id="ARBA00022741"/>
    </source>
</evidence>
<dbReference type="InterPro" id="IPR036640">
    <property type="entry name" value="ABC1_TM_sf"/>
</dbReference>
<dbReference type="EMBL" id="AOFI03000001">
    <property type="protein sequence ID" value="KAF4325956.1"/>
    <property type="molecule type" value="Genomic_DNA"/>
</dbReference>
<dbReference type="SMART" id="SM00382">
    <property type="entry name" value="AAA"/>
    <property type="match status" value="2"/>
</dbReference>
<dbReference type="InterPro" id="IPR017871">
    <property type="entry name" value="ABC_transporter-like_CS"/>
</dbReference>
<keyword evidence="4" id="KW-0067">ATP-binding</keyword>
<organism evidence="11 12">
    <name type="scientific">Phytophthora kernoviae 00238/432</name>
    <dbReference type="NCBI Taxonomy" id="1284355"/>
    <lineage>
        <taxon>Eukaryota</taxon>
        <taxon>Sar</taxon>
        <taxon>Stramenopiles</taxon>
        <taxon>Oomycota</taxon>
        <taxon>Peronosporomycetes</taxon>
        <taxon>Peronosporales</taxon>
        <taxon>Peronosporaceae</taxon>
        <taxon>Phytophthora</taxon>
    </lineage>
</organism>
<feature type="domain" description="ABC transporter" evidence="8">
    <location>
        <begin position="320"/>
        <end position="609"/>
    </location>
</feature>
<evidence type="ECO:0000259" key="10">
    <source>
        <dbReference type="PROSITE" id="PS50983"/>
    </source>
</evidence>
<dbReference type="SUPFAM" id="SSF52540">
    <property type="entry name" value="P-loop containing nucleoside triphosphate hydrolases"/>
    <property type="match status" value="2"/>
</dbReference>
<dbReference type="PROSITE" id="PS50983">
    <property type="entry name" value="FE_B12_PBP"/>
    <property type="match status" value="1"/>
</dbReference>
<dbReference type="Gene3D" id="1.20.1560.10">
    <property type="entry name" value="ABC transporter type 1, transmembrane domain"/>
    <property type="match status" value="1"/>
</dbReference>
<dbReference type="PROSITE" id="PS00211">
    <property type="entry name" value="ABC_TRANSPORTER_1"/>
    <property type="match status" value="1"/>
</dbReference>
<dbReference type="SUPFAM" id="SSF90123">
    <property type="entry name" value="ABC transporter transmembrane region"/>
    <property type="match status" value="1"/>
</dbReference>
<feature type="domain" description="ABC transporter" evidence="8">
    <location>
        <begin position="1"/>
        <end position="207"/>
    </location>
</feature>